<gene>
    <name evidence="1" type="ORF">EV197_1834</name>
</gene>
<evidence type="ECO:0000313" key="2">
    <source>
        <dbReference type="Proteomes" id="UP000292262"/>
    </source>
</evidence>
<proteinExistence type="predicted"/>
<dbReference type="AlphaFoldDB" id="A0A4Q7P1Q4"/>
<evidence type="ECO:0000313" key="1">
    <source>
        <dbReference type="EMBL" id="RZS93258.1"/>
    </source>
</evidence>
<protein>
    <recommendedName>
        <fullName evidence="3">PKD domain-containing protein</fullName>
    </recommendedName>
</protein>
<keyword evidence="2" id="KW-1185">Reference proteome</keyword>
<accession>A0A4Q7P1Q4</accession>
<dbReference type="Proteomes" id="UP000292262">
    <property type="component" value="Unassembled WGS sequence"/>
</dbReference>
<name>A0A4Q7P1Q4_9FLAO</name>
<dbReference type="RefSeq" id="WP_130286398.1">
    <property type="nucleotide sequence ID" value="NZ_SGXE01000002.1"/>
</dbReference>
<organism evidence="1 2">
    <name type="scientific">Aquimarina brevivitae</name>
    <dbReference type="NCBI Taxonomy" id="323412"/>
    <lineage>
        <taxon>Bacteria</taxon>
        <taxon>Pseudomonadati</taxon>
        <taxon>Bacteroidota</taxon>
        <taxon>Flavobacteriia</taxon>
        <taxon>Flavobacteriales</taxon>
        <taxon>Flavobacteriaceae</taxon>
        <taxon>Aquimarina</taxon>
    </lineage>
</organism>
<sequence length="562" mass="63694">MKKLSIWLVALFTVLFTFHSCQDIEELDRCPEVSIDITNVPGSVVYRFVAEIDGIEDIDLTWSINGDPVDTGSLNDVAGQIFDYRFEPGTYTVCVAVADENCPIEVCKEITVERDETNPCPDLFFESRQYERPNQYKFIADFEGINEVSYGWFINGEFLEDSAPDEDNYFIYNFDTPGRYEVCIATETPDCPEGAEYCKVIEVTEVAEDCPEISFVKEQEPGTVGVYVFEAQVEQTDQVVELAWYVDGQLVESTGSEDNSVLTYQFENGTHEVCLKAFTDTCTEGVIYCKEFRVGAACPELSFEAEQDGDNAAYYFYPRAFDGIDDTVLSWFVNGNYVGDSPENPHNNPFYYQFDGPGRYEVCLKIETPDCPEGTSYCKVIEIAATCPDISFEPEQDGDNPAYYFYPLAFEGIENTTIHWFINGESVANTTGSDDIFYYQFNPGRYEVCMMIETPNCPEGVRFCKVIEIEENNGACPDLFFEIEQEGDTPGYNFFANFTNIETTSYYWSINGDIVHREIVDSGEKDDYMYYQFGAGTYEICITAETPDCPQGTTFCKTLVVE</sequence>
<dbReference type="EMBL" id="SGXE01000002">
    <property type="protein sequence ID" value="RZS93258.1"/>
    <property type="molecule type" value="Genomic_DNA"/>
</dbReference>
<reference evidence="1 2" key="1">
    <citation type="submission" date="2019-02" db="EMBL/GenBank/DDBJ databases">
        <title>Genomic Encyclopedia of Type Strains, Phase IV (KMG-IV): sequencing the most valuable type-strain genomes for metagenomic binning, comparative biology and taxonomic classification.</title>
        <authorList>
            <person name="Goeker M."/>
        </authorList>
    </citation>
    <scope>NUCLEOTIDE SEQUENCE [LARGE SCALE GENOMIC DNA]</scope>
    <source>
        <strain evidence="1 2">DSM 17196</strain>
    </source>
</reference>
<evidence type="ECO:0008006" key="3">
    <source>
        <dbReference type="Google" id="ProtNLM"/>
    </source>
</evidence>
<comment type="caution">
    <text evidence="1">The sequence shown here is derived from an EMBL/GenBank/DDBJ whole genome shotgun (WGS) entry which is preliminary data.</text>
</comment>
<dbReference type="OrthoDB" id="1199198at2"/>